<organism evidence="1 2">
    <name type="scientific">Arctium lappa</name>
    <name type="common">Greater burdock</name>
    <name type="synonym">Lappa major</name>
    <dbReference type="NCBI Taxonomy" id="4217"/>
    <lineage>
        <taxon>Eukaryota</taxon>
        <taxon>Viridiplantae</taxon>
        <taxon>Streptophyta</taxon>
        <taxon>Embryophyta</taxon>
        <taxon>Tracheophyta</taxon>
        <taxon>Spermatophyta</taxon>
        <taxon>Magnoliopsida</taxon>
        <taxon>eudicotyledons</taxon>
        <taxon>Gunneridae</taxon>
        <taxon>Pentapetalae</taxon>
        <taxon>asterids</taxon>
        <taxon>campanulids</taxon>
        <taxon>Asterales</taxon>
        <taxon>Asteraceae</taxon>
        <taxon>Carduoideae</taxon>
        <taxon>Cardueae</taxon>
        <taxon>Arctiinae</taxon>
        <taxon>Arctium</taxon>
    </lineage>
</organism>
<comment type="caution">
    <text evidence="1">The sequence shown here is derived from an EMBL/GenBank/DDBJ whole genome shotgun (WGS) entry which is preliminary data.</text>
</comment>
<gene>
    <name evidence="1" type="ORF">L6452_35046</name>
</gene>
<name>A0ACB8YKY7_ARCLA</name>
<protein>
    <submittedName>
        <fullName evidence="1">Uncharacterized protein</fullName>
    </submittedName>
</protein>
<proteinExistence type="predicted"/>
<reference evidence="2" key="1">
    <citation type="journal article" date="2022" name="Mol. Ecol. Resour.">
        <title>The genomes of chicory, endive, great burdock and yacon provide insights into Asteraceae palaeo-polyploidization history and plant inulin production.</title>
        <authorList>
            <person name="Fan W."/>
            <person name="Wang S."/>
            <person name="Wang H."/>
            <person name="Wang A."/>
            <person name="Jiang F."/>
            <person name="Liu H."/>
            <person name="Zhao H."/>
            <person name="Xu D."/>
            <person name="Zhang Y."/>
        </authorList>
    </citation>
    <scope>NUCLEOTIDE SEQUENCE [LARGE SCALE GENOMIC DNA]</scope>
    <source>
        <strain evidence="2">cv. Niubang</strain>
    </source>
</reference>
<dbReference type="Proteomes" id="UP001055879">
    <property type="component" value="Linkage Group LG12"/>
</dbReference>
<keyword evidence="2" id="KW-1185">Reference proteome</keyword>
<sequence length="152" mass="17772">MEPNFIRRFRTVTRAVIEGFASTMHVSEQVINGWADVLNYEERFRSRDSPKRYFFKTGILVDGVTYYYMHDVNKRFTRFQRNLGLAASCNTDATNMKNIDLAFFPLNRGSQYYCVVLNLKTLSVEILDSSAREGDVDDRYDYDITILQTMMV</sequence>
<evidence type="ECO:0000313" key="1">
    <source>
        <dbReference type="EMBL" id="KAI3685788.1"/>
    </source>
</evidence>
<accession>A0ACB8YKY7</accession>
<dbReference type="EMBL" id="CM042058">
    <property type="protein sequence ID" value="KAI3685788.1"/>
    <property type="molecule type" value="Genomic_DNA"/>
</dbReference>
<reference evidence="1 2" key="2">
    <citation type="journal article" date="2022" name="Mol. Ecol. Resour.">
        <title>The genomes of chicory, endive, great burdock and yacon provide insights into Asteraceae paleo-polyploidization history and plant inulin production.</title>
        <authorList>
            <person name="Fan W."/>
            <person name="Wang S."/>
            <person name="Wang H."/>
            <person name="Wang A."/>
            <person name="Jiang F."/>
            <person name="Liu H."/>
            <person name="Zhao H."/>
            <person name="Xu D."/>
            <person name="Zhang Y."/>
        </authorList>
    </citation>
    <scope>NUCLEOTIDE SEQUENCE [LARGE SCALE GENOMIC DNA]</scope>
    <source>
        <strain evidence="2">cv. Niubang</strain>
    </source>
</reference>
<evidence type="ECO:0000313" key="2">
    <source>
        <dbReference type="Proteomes" id="UP001055879"/>
    </source>
</evidence>